<feature type="transmembrane region" description="Helical" evidence="5">
    <location>
        <begin position="263"/>
        <end position="281"/>
    </location>
</feature>
<dbReference type="InterPro" id="IPR044880">
    <property type="entry name" value="NCX_ion-bd_dom_sf"/>
</dbReference>
<organism evidence="7 8">
    <name type="scientific">Candidatus Avoscillospira avicola</name>
    <dbReference type="NCBI Taxonomy" id="2840706"/>
    <lineage>
        <taxon>Bacteria</taxon>
        <taxon>Bacillati</taxon>
        <taxon>Bacillota</taxon>
        <taxon>Clostridia</taxon>
        <taxon>Eubacteriales</taxon>
        <taxon>Oscillospiraceae</taxon>
        <taxon>Oscillospiraceae incertae sedis</taxon>
        <taxon>Candidatus Avoscillospira</taxon>
    </lineage>
</organism>
<dbReference type="AlphaFoldDB" id="A0A9D1DG50"/>
<dbReference type="PANTHER" id="PTHR10846">
    <property type="entry name" value="SODIUM/POTASSIUM/CALCIUM EXCHANGER"/>
    <property type="match status" value="1"/>
</dbReference>
<protein>
    <submittedName>
        <fullName evidence="7">Calcium/sodium antiporter</fullName>
    </submittedName>
</protein>
<keyword evidence="3 5" id="KW-1133">Transmembrane helix</keyword>
<feature type="transmembrane region" description="Helical" evidence="5">
    <location>
        <begin position="204"/>
        <end position="226"/>
    </location>
</feature>
<dbReference type="Pfam" id="PF01699">
    <property type="entry name" value="Na_Ca_ex"/>
    <property type="match status" value="2"/>
</dbReference>
<dbReference type="Gene3D" id="1.20.1420.30">
    <property type="entry name" value="NCX, central ion-binding region"/>
    <property type="match status" value="1"/>
</dbReference>
<comment type="caution">
    <text evidence="7">The sequence shown here is derived from an EMBL/GenBank/DDBJ whole genome shotgun (WGS) entry which is preliminary data.</text>
</comment>
<dbReference type="InterPro" id="IPR004837">
    <property type="entry name" value="NaCa_Exmemb"/>
</dbReference>
<dbReference type="NCBIfam" id="TIGR00367">
    <property type="entry name" value="calcium/sodium antiporter"/>
    <property type="match status" value="1"/>
</dbReference>
<dbReference type="PANTHER" id="PTHR10846:SF8">
    <property type="entry name" value="INNER MEMBRANE PROTEIN YRBG"/>
    <property type="match status" value="1"/>
</dbReference>
<feature type="transmembrane region" description="Helical" evidence="5">
    <location>
        <begin position="80"/>
        <end position="98"/>
    </location>
</feature>
<evidence type="ECO:0000256" key="5">
    <source>
        <dbReference type="SAM" id="Phobius"/>
    </source>
</evidence>
<keyword evidence="4 5" id="KW-0472">Membrane</keyword>
<feature type="transmembrane region" description="Helical" evidence="5">
    <location>
        <begin position="288"/>
        <end position="309"/>
    </location>
</feature>
<reference evidence="7" key="1">
    <citation type="submission" date="2020-10" db="EMBL/GenBank/DDBJ databases">
        <authorList>
            <person name="Gilroy R."/>
        </authorList>
    </citation>
    <scope>NUCLEOTIDE SEQUENCE</scope>
    <source>
        <strain evidence="7">ChiBcec15-4380</strain>
    </source>
</reference>
<feature type="transmembrane region" description="Helical" evidence="5">
    <location>
        <begin position="238"/>
        <end position="257"/>
    </location>
</feature>
<gene>
    <name evidence="7" type="ORF">IAA53_01755</name>
</gene>
<evidence type="ECO:0000313" key="7">
    <source>
        <dbReference type="EMBL" id="HIR50007.1"/>
    </source>
</evidence>
<dbReference type="GO" id="GO:0008273">
    <property type="term" value="F:calcium, potassium:sodium antiporter activity"/>
    <property type="evidence" value="ECO:0007669"/>
    <property type="project" value="TreeGrafter"/>
</dbReference>
<reference evidence="7" key="2">
    <citation type="journal article" date="2021" name="PeerJ">
        <title>Extensive microbial diversity within the chicken gut microbiome revealed by metagenomics and culture.</title>
        <authorList>
            <person name="Gilroy R."/>
            <person name="Ravi A."/>
            <person name="Getino M."/>
            <person name="Pursley I."/>
            <person name="Horton D.L."/>
            <person name="Alikhan N.F."/>
            <person name="Baker D."/>
            <person name="Gharbi K."/>
            <person name="Hall N."/>
            <person name="Watson M."/>
            <person name="Adriaenssens E.M."/>
            <person name="Foster-Nyarko E."/>
            <person name="Jarju S."/>
            <person name="Secka A."/>
            <person name="Antonio M."/>
            <person name="Oren A."/>
            <person name="Chaudhuri R.R."/>
            <person name="La Ragione R."/>
            <person name="Hildebrand F."/>
            <person name="Pallen M.J."/>
        </authorList>
    </citation>
    <scope>NUCLEOTIDE SEQUENCE</scope>
    <source>
        <strain evidence="7">ChiBcec15-4380</strain>
    </source>
</reference>
<evidence type="ECO:0000256" key="4">
    <source>
        <dbReference type="ARBA" id="ARBA00023136"/>
    </source>
</evidence>
<dbReference type="Proteomes" id="UP000824239">
    <property type="component" value="Unassembled WGS sequence"/>
</dbReference>
<dbReference type="EMBL" id="DVHE01000014">
    <property type="protein sequence ID" value="HIR50007.1"/>
    <property type="molecule type" value="Genomic_DNA"/>
</dbReference>
<sequence>MQMILELLLLALGFVLLVKGADWFVDGAAGIARKFRIPQLVIGLTIVAMGTSAPEAAVSISAALKGSADITIGNIVGSNILNILIILGLSSLIVPVAVAKATIKLDIPFMLLISGVLLALGWDGTVSLGDGLIMAVLFIGYIGYLLYNAKKHPDPNGYEFVRDLSLPKCLFWTVLGLGLIILGSNLAIDAATAIARILGLSERFIGLTIVALGTSLPELFTSVMAARKGNADIAIGNIVGSNIFNILFVVGLSAIIIPVPFAAAFRIDTLVAIGAGVLLWLCGLRGKLVWWHGALMLLSYGGYFAYLLLK</sequence>
<name>A0A9D1DG50_9FIRM</name>
<evidence type="ECO:0000256" key="3">
    <source>
        <dbReference type="ARBA" id="ARBA00022989"/>
    </source>
</evidence>
<dbReference type="GO" id="GO:0006874">
    <property type="term" value="P:intracellular calcium ion homeostasis"/>
    <property type="evidence" value="ECO:0007669"/>
    <property type="project" value="TreeGrafter"/>
</dbReference>
<evidence type="ECO:0000259" key="6">
    <source>
        <dbReference type="Pfam" id="PF01699"/>
    </source>
</evidence>
<feature type="domain" description="Sodium/calcium exchanger membrane region" evidence="6">
    <location>
        <begin position="7"/>
        <end position="146"/>
    </location>
</feature>
<feature type="domain" description="Sodium/calcium exchanger membrane region" evidence="6">
    <location>
        <begin position="170"/>
        <end position="308"/>
    </location>
</feature>
<evidence type="ECO:0000313" key="8">
    <source>
        <dbReference type="Proteomes" id="UP000824239"/>
    </source>
</evidence>
<proteinExistence type="predicted"/>
<accession>A0A9D1DG50</accession>
<evidence type="ECO:0000256" key="1">
    <source>
        <dbReference type="ARBA" id="ARBA00004141"/>
    </source>
</evidence>
<dbReference type="GO" id="GO:0005262">
    <property type="term" value="F:calcium channel activity"/>
    <property type="evidence" value="ECO:0007669"/>
    <property type="project" value="TreeGrafter"/>
</dbReference>
<dbReference type="InterPro" id="IPR004481">
    <property type="entry name" value="K/Na/Ca-exchanger"/>
</dbReference>
<dbReference type="GO" id="GO:0005886">
    <property type="term" value="C:plasma membrane"/>
    <property type="evidence" value="ECO:0007669"/>
    <property type="project" value="TreeGrafter"/>
</dbReference>
<evidence type="ECO:0000256" key="2">
    <source>
        <dbReference type="ARBA" id="ARBA00022692"/>
    </source>
</evidence>
<keyword evidence="2 5" id="KW-0812">Transmembrane</keyword>
<feature type="transmembrane region" description="Helical" evidence="5">
    <location>
        <begin position="170"/>
        <end position="198"/>
    </location>
</feature>
<comment type="subcellular location">
    <subcellularLocation>
        <location evidence="1">Membrane</location>
        <topology evidence="1">Multi-pass membrane protein</topology>
    </subcellularLocation>
</comment>
<feature type="transmembrane region" description="Helical" evidence="5">
    <location>
        <begin position="128"/>
        <end position="149"/>
    </location>
</feature>